<dbReference type="EMBL" id="BAAAXQ010000065">
    <property type="protein sequence ID" value="GAA3023392.1"/>
    <property type="molecule type" value="Genomic_DNA"/>
</dbReference>
<dbReference type="InterPro" id="IPR036388">
    <property type="entry name" value="WH-like_DNA-bd_sf"/>
</dbReference>
<dbReference type="Gene3D" id="2.60.120.10">
    <property type="entry name" value="Jelly Rolls"/>
    <property type="match status" value="1"/>
</dbReference>
<dbReference type="RefSeq" id="WP_068710673.1">
    <property type="nucleotide sequence ID" value="NZ_BAAAXQ010000065.1"/>
</dbReference>
<keyword evidence="7" id="KW-1185">Reference proteome</keyword>
<dbReference type="PANTHER" id="PTHR24567">
    <property type="entry name" value="CRP FAMILY TRANSCRIPTIONAL REGULATORY PROTEIN"/>
    <property type="match status" value="1"/>
</dbReference>
<feature type="domain" description="HTH crp-type" evidence="5">
    <location>
        <begin position="147"/>
        <end position="222"/>
    </location>
</feature>
<dbReference type="SMART" id="SM00100">
    <property type="entry name" value="cNMP"/>
    <property type="match status" value="1"/>
</dbReference>
<comment type="caution">
    <text evidence="6">The sequence shown here is derived from an EMBL/GenBank/DDBJ whole genome shotgun (WGS) entry which is preliminary data.</text>
</comment>
<name>A0ABN3Y9I0_9ENTE</name>
<dbReference type="PROSITE" id="PS50042">
    <property type="entry name" value="CNMP_BINDING_3"/>
    <property type="match status" value="1"/>
</dbReference>
<dbReference type="SUPFAM" id="SSF46785">
    <property type="entry name" value="Winged helix' DNA-binding domain"/>
    <property type="match status" value="1"/>
</dbReference>
<dbReference type="SMART" id="SM00419">
    <property type="entry name" value="HTH_CRP"/>
    <property type="match status" value="1"/>
</dbReference>
<evidence type="ECO:0000256" key="2">
    <source>
        <dbReference type="ARBA" id="ARBA00023125"/>
    </source>
</evidence>
<dbReference type="InterPro" id="IPR000595">
    <property type="entry name" value="cNMP-bd_dom"/>
</dbReference>
<dbReference type="PANTHER" id="PTHR24567:SF74">
    <property type="entry name" value="HTH-TYPE TRANSCRIPTIONAL REGULATOR ARCR"/>
    <property type="match status" value="1"/>
</dbReference>
<dbReference type="SUPFAM" id="SSF51206">
    <property type="entry name" value="cAMP-binding domain-like"/>
    <property type="match status" value="1"/>
</dbReference>
<dbReference type="InterPro" id="IPR018490">
    <property type="entry name" value="cNMP-bd_dom_sf"/>
</dbReference>
<dbReference type="InterPro" id="IPR014710">
    <property type="entry name" value="RmlC-like_jellyroll"/>
</dbReference>
<dbReference type="Gene3D" id="1.10.10.10">
    <property type="entry name" value="Winged helix-like DNA-binding domain superfamily/Winged helix DNA-binding domain"/>
    <property type="match status" value="1"/>
</dbReference>
<dbReference type="InterPro" id="IPR050397">
    <property type="entry name" value="Env_Response_Regulators"/>
</dbReference>
<feature type="domain" description="Cyclic nucleotide-binding" evidence="4">
    <location>
        <begin position="13"/>
        <end position="128"/>
    </location>
</feature>
<gene>
    <name evidence="6" type="ORF">GCM10019998_20070</name>
</gene>
<sequence>MEIEKAITRHNKHFQYFTDQELDLIQHNSLVRKYHKRQVLYSPGDDRTNLYFLKAGTIRIEKTDSSGEFIYLQFISKEDLFPLIGLFYDDVYSSAAIAQTDIEVIVIPVKFFEHLLSNNTQQLTKYIQIQSDALKIKLLKIQKGTTSNTYDRVITSLAILFNDLAEQNQTTGQMELSCPITITDISIMSGTTRETTSSIMKQLVQTNRICYNHKQLIFLDNTFFIERLKN</sequence>
<dbReference type="Pfam" id="PF00027">
    <property type="entry name" value="cNMP_binding"/>
    <property type="match status" value="1"/>
</dbReference>
<evidence type="ECO:0000259" key="4">
    <source>
        <dbReference type="PROSITE" id="PS50042"/>
    </source>
</evidence>
<proteinExistence type="predicted"/>
<dbReference type="InterPro" id="IPR012318">
    <property type="entry name" value="HTH_CRP"/>
</dbReference>
<dbReference type="Proteomes" id="UP001501577">
    <property type="component" value="Unassembled WGS sequence"/>
</dbReference>
<keyword evidence="2" id="KW-0238">DNA-binding</keyword>
<accession>A0ABN3Y9I0</accession>
<keyword evidence="1" id="KW-0805">Transcription regulation</keyword>
<keyword evidence="3" id="KW-0804">Transcription</keyword>
<reference evidence="6 7" key="1">
    <citation type="journal article" date="2019" name="Int. J. Syst. Evol. Microbiol.">
        <title>The Global Catalogue of Microorganisms (GCM) 10K type strain sequencing project: providing services to taxonomists for standard genome sequencing and annotation.</title>
        <authorList>
            <consortium name="The Broad Institute Genomics Platform"/>
            <consortium name="The Broad Institute Genome Sequencing Center for Infectious Disease"/>
            <person name="Wu L."/>
            <person name="Ma J."/>
        </authorList>
    </citation>
    <scope>NUCLEOTIDE SEQUENCE [LARGE SCALE GENOMIC DNA]</scope>
    <source>
        <strain evidence="6 7">JCM 8736</strain>
    </source>
</reference>
<organism evidence="6 7">
    <name type="scientific">Tetragenococcus solitarius</name>
    <dbReference type="NCBI Taxonomy" id="71453"/>
    <lineage>
        <taxon>Bacteria</taxon>
        <taxon>Bacillati</taxon>
        <taxon>Bacillota</taxon>
        <taxon>Bacilli</taxon>
        <taxon>Lactobacillales</taxon>
        <taxon>Enterococcaceae</taxon>
        <taxon>Tetragenococcus</taxon>
    </lineage>
</organism>
<protein>
    <submittedName>
        <fullName evidence="6">Crp/Fnr family transcriptional regulator</fullName>
    </submittedName>
</protein>
<evidence type="ECO:0000313" key="6">
    <source>
        <dbReference type="EMBL" id="GAA3023392.1"/>
    </source>
</evidence>
<dbReference type="InterPro" id="IPR036390">
    <property type="entry name" value="WH_DNA-bd_sf"/>
</dbReference>
<evidence type="ECO:0000256" key="1">
    <source>
        <dbReference type="ARBA" id="ARBA00023015"/>
    </source>
</evidence>
<dbReference type="PROSITE" id="PS51063">
    <property type="entry name" value="HTH_CRP_2"/>
    <property type="match status" value="1"/>
</dbReference>
<evidence type="ECO:0000259" key="5">
    <source>
        <dbReference type="PROSITE" id="PS51063"/>
    </source>
</evidence>
<dbReference type="Pfam" id="PF13545">
    <property type="entry name" value="HTH_Crp_2"/>
    <property type="match status" value="1"/>
</dbReference>
<dbReference type="CDD" id="cd00038">
    <property type="entry name" value="CAP_ED"/>
    <property type="match status" value="1"/>
</dbReference>
<evidence type="ECO:0000256" key="3">
    <source>
        <dbReference type="ARBA" id="ARBA00023163"/>
    </source>
</evidence>
<evidence type="ECO:0000313" key="7">
    <source>
        <dbReference type="Proteomes" id="UP001501577"/>
    </source>
</evidence>